<protein>
    <recommendedName>
        <fullName evidence="6">mitogen-activated protein kinase kinase</fullName>
        <ecNumber evidence="6">2.7.12.2</ecNumber>
    </recommendedName>
</protein>
<evidence type="ECO:0000256" key="10">
    <source>
        <dbReference type="PROSITE-ProRule" id="PRU10141"/>
    </source>
</evidence>
<dbReference type="GeneID" id="39980795"/>
<accession>A0A1X0P935</accession>
<keyword evidence="1" id="KW-0808">Transferase</keyword>
<dbReference type="RefSeq" id="XP_028887523.1">
    <property type="nucleotide sequence ID" value="XM_029021015.1"/>
</dbReference>
<comment type="catalytic activity">
    <reaction evidence="7">
        <text>L-seryl-[protein] + ATP = O-phospho-L-seryl-[protein] + ADP + H(+)</text>
        <dbReference type="Rhea" id="RHEA:17989"/>
        <dbReference type="Rhea" id="RHEA-COMP:9863"/>
        <dbReference type="Rhea" id="RHEA-COMP:11604"/>
        <dbReference type="ChEBI" id="CHEBI:15378"/>
        <dbReference type="ChEBI" id="CHEBI:29999"/>
        <dbReference type="ChEBI" id="CHEBI:30616"/>
        <dbReference type="ChEBI" id="CHEBI:83421"/>
        <dbReference type="ChEBI" id="CHEBI:456216"/>
        <dbReference type="EC" id="2.7.12.2"/>
    </reaction>
</comment>
<dbReference type="Gene3D" id="3.30.200.20">
    <property type="entry name" value="Phosphorylase Kinase, domain 1"/>
    <property type="match status" value="1"/>
</dbReference>
<keyword evidence="3 13" id="KW-0418">Kinase</keyword>
<gene>
    <name evidence="13" type="ORF">TM35_000013340</name>
</gene>
<evidence type="ECO:0000259" key="12">
    <source>
        <dbReference type="PROSITE" id="PS50011"/>
    </source>
</evidence>
<dbReference type="InterPro" id="IPR011009">
    <property type="entry name" value="Kinase-like_dom_sf"/>
</dbReference>
<dbReference type="SMART" id="SM00220">
    <property type="entry name" value="S_TKc"/>
    <property type="match status" value="1"/>
</dbReference>
<dbReference type="PANTHER" id="PTHR48013">
    <property type="entry name" value="DUAL SPECIFICITY MITOGEN-ACTIVATED PROTEIN KINASE KINASE 5-RELATED"/>
    <property type="match status" value="1"/>
</dbReference>
<dbReference type="PROSITE" id="PS00108">
    <property type="entry name" value="PROTEIN_KINASE_ST"/>
    <property type="match status" value="1"/>
</dbReference>
<comment type="similarity">
    <text evidence="5">Belongs to the protein kinase superfamily. STE Ser/Thr protein kinase family. MAP kinase kinase subfamily.</text>
</comment>
<proteinExistence type="inferred from homology"/>
<organism evidence="13 14">
    <name type="scientific">Trypanosoma theileri</name>
    <dbReference type="NCBI Taxonomy" id="67003"/>
    <lineage>
        <taxon>Eukaryota</taxon>
        <taxon>Discoba</taxon>
        <taxon>Euglenozoa</taxon>
        <taxon>Kinetoplastea</taxon>
        <taxon>Metakinetoplastina</taxon>
        <taxon>Trypanosomatida</taxon>
        <taxon>Trypanosomatidae</taxon>
        <taxon>Trypanosoma</taxon>
    </lineage>
</organism>
<evidence type="ECO:0000256" key="8">
    <source>
        <dbReference type="ARBA" id="ARBA00049299"/>
    </source>
</evidence>
<dbReference type="FunFam" id="1.10.510.10:FF:000744">
    <property type="entry name" value="Putative mitogen activated protein kinase"/>
    <property type="match status" value="1"/>
</dbReference>
<keyword evidence="14" id="KW-1185">Reference proteome</keyword>
<feature type="domain" description="Protein kinase" evidence="12">
    <location>
        <begin position="59"/>
        <end position="315"/>
    </location>
</feature>
<dbReference type="GO" id="GO:0004708">
    <property type="term" value="F:MAP kinase kinase activity"/>
    <property type="evidence" value="ECO:0007669"/>
    <property type="project" value="UniProtKB-EC"/>
</dbReference>
<dbReference type="Gene3D" id="1.10.510.10">
    <property type="entry name" value="Transferase(Phosphotransferase) domain 1"/>
    <property type="match status" value="1"/>
</dbReference>
<feature type="binding site" evidence="10">
    <location>
        <position position="87"/>
    </location>
    <ligand>
        <name>ATP</name>
        <dbReference type="ChEBI" id="CHEBI:30616"/>
    </ligand>
</feature>
<dbReference type="InterPro" id="IPR017441">
    <property type="entry name" value="Protein_kinase_ATP_BS"/>
</dbReference>
<evidence type="ECO:0000256" key="2">
    <source>
        <dbReference type="ARBA" id="ARBA00022741"/>
    </source>
</evidence>
<comment type="catalytic activity">
    <reaction evidence="8">
        <text>L-threonyl-[protein] + ATP = O-phospho-L-threonyl-[protein] + ADP + H(+)</text>
        <dbReference type="Rhea" id="RHEA:46608"/>
        <dbReference type="Rhea" id="RHEA-COMP:11060"/>
        <dbReference type="Rhea" id="RHEA-COMP:11605"/>
        <dbReference type="ChEBI" id="CHEBI:15378"/>
        <dbReference type="ChEBI" id="CHEBI:30013"/>
        <dbReference type="ChEBI" id="CHEBI:30616"/>
        <dbReference type="ChEBI" id="CHEBI:61977"/>
        <dbReference type="ChEBI" id="CHEBI:456216"/>
        <dbReference type="EC" id="2.7.12.2"/>
    </reaction>
</comment>
<dbReference type="EC" id="2.7.12.2" evidence="6"/>
<dbReference type="InterPro" id="IPR008271">
    <property type="entry name" value="Ser/Thr_kinase_AS"/>
</dbReference>
<dbReference type="PROSITE" id="PS50011">
    <property type="entry name" value="PROTEIN_KINASE_DOM"/>
    <property type="match status" value="1"/>
</dbReference>
<evidence type="ECO:0000256" key="1">
    <source>
        <dbReference type="ARBA" id="ARBA00022679"/>
    </source>
</evidence>
<dbReference type="PANTHER" id="PTHR48013:SF9">
    <property type="entry name" value="DUAL SPECIFICITY MITOGEN-ACTIVATED PROTEIN KINASE KINASE 5"/>
    <property type="match status" value="1"/>
</dbReference>
<dbReference type="Pfam" id="PF00069">
    <property type="entry name" value="Pkinase"/>
    <property type="match status" value="1"/>
</dbReference>
<dbReference type="EMBL" id="NBCO01000001">
    <property type="protein sequence ID" value="ORC93457.1"/>
    <property type="molecule type" value="Genomic_DNA"/>
</dbReference>
<dbReference type="GO" id="GO:0004674">
    <property type="term" value="F:protein serine/threonine kinase activity"/>
    <property type="evidence" value="ECO:0007669"/>
    <property type="project" value="UniProtKB-KW"/>
</dbReference>
<evidence type="ECO:0000256" key="3">
    <source>
        <dbReference type="ARBA" id="ARBA00022777"/>
    </source>
</evidence>
<sequence>MGLVLDASAVEKSQRDMQSYQIKNNNSLQLRAFLFNESGMFTKDGRKLPGSVTKEDIDDVSKRPIGRGASGTVYFAKLKDGTPVALKHIPITSKPHRDEVDRELSFFSSQSNSPFVMKNLGAFWDSEEAAIVIPMEWMAYTLKDLAYFWEGIEETILRDIFFQVVSGLVYLHDKKRVIHRDIKPSNLLIRDDGYVKIGDFGVSKLVQTLDVSSTYVGTMYFMAPERLEQGAYSFSSDVWSLGLTMIATVTGKNPWAPPEEMNLFQLLGRISGDTTPTLPEKPAYSDEARDFVRKCLVRDPQQRPSTADLLKHPFFKGCTEETAVANVKLAVQQMTRLIKNDAKKSESMRRSQADVTKEVNAMLDKLGTL</sequence>
<dbReference type="VEuPathDB" id="TriTrypDB:TM35_000013340"/>
<evidence type="ECO:0000256" key="9">
    <source>
        <dbReference type="ARBA" id="ARBA00051693"/>
    </source>
</evidence>
<evidence type="ECO:0000313" key="13">
    <source>
        <dbReference type="EMBL" id="ORC93457.1"/>
    </source>
</evidence>
<name>A0A1X0P935_9TRYP</name>
<keyword evidence="2 10" id="KW-0547">Nucleotide-binding</keyword>
<evidence type="ECO:0000313" key="14">
    <source>
        <dbReference type="Proteomes" id="UP000192257"/>
    </source>
</evidence>
<dbReference type="OrthoDB" id="10252354at2759"/>
<evidence type="ECO:0000256" key="11">
    <source>
        <dbReference type="RuleBase" id="RU000304"/>
    </source>
</evidence>
<dbReference type="SUPFAM" id="SSF56112">
    <property type="entry name" value="Protein kinase-like (PK-like)"/>
    <property type="match status" value="1"/>
</dbReference>
<evidence type="ECO:0000256" key="6">
    <source>
        <dbReference type="ARBA" id="ARBA00038999"/>
    </source>
</evidence>
<reference evidence="13 14" key="1">
    <citation type="submission" date="2017-03" db="EMBL/GenBank/DDBJ databases">
        <title>An alternative strategy for trypanosome survival in the mammalian bloodstream revealed through genome and transcriptome analysis of the ubiquitous bovine parasite Trypanosoma (Megatrypanum) theileri.</title>
        <authorList>
            <person name="Kelly S."/>
            <person name="Ivens A."/>
            <person name="Mott A."/>
            <person name="O'Neill E."/>
            <person name="Emms D."/>
            <person name="Macleod O."/>
            <person name="Voorheis P."/>
            <person name="Matthews J."/>
            <person name="Matthews K."/>
            <person name="Carrington M."/>
        </authorList>
    </citation>
    <scope>NUCLEOTIDE SEQUENCE [LARGE SCALE GENOMIC DNA]</scope>
    <source>
        <strain evidence="13">Edinburgh</strain>
    </source>
</reference>
<dbReference type="AlphaFoldDB" id="A0A1X0P935"/>
<dbReference type="InterPro" id="IPR000719">
    <property type="entry name" value="Prot_kinase_dom"/>
</dbReference>
<evidence type="ECO:0000256" key="7">
    <source>
        <dbReference type="ARBA" id="ARBA00049014"/>
    </source>
</evidence>
<evidence type="ECO:0000256" key="5">
    <source>
        <dbReference type="ARBA" id="ARBA00038035"/>
    </source>
</evidence>
<comment type="caution">
    <text evidence="13">The sequence shown here is derived from an EMBL/GenBank/DDBJ whole genome shotgun (WGS) entry which is preliminary data.</text>
</comment>
<evidence type="ECO:0000256" key="4">
    <source>
        <dbReference type="ARBA" id="ARBA00022840"/>
    </source>
</evidence>
<dbReference type="STRING" id="67003.A0A1X0P935"/>
<comment type="catalytic activity">
    <reaction evidence="9">
        <text>L-tyrosyl-[protein] + ATP = O-phospho-L-tyrosyl-[protein] + ADP + H(+)</text>
        <dbReference type="Rhea" id="RHEA:10596"/>
        <dbReference type="Rhea" id="RHEA-COMP:10136"/>
        <dbReference type="Rhea" id="RHEA-COMP:20101"/>
        <dbReference type="ChEBI" id="CHEBI:15378"/>
        <dbReference type="ChEBI" id="CHEBI:30616"/>
        <dbReference type="ChEBI" id="CHEBI:46858"/>
        <dbReference type="ChEBI" id="CHEBI:61978"/>
        <dbReference type="ChEBI" id="CHEBI:456216"/>
        <dbReference type="EC" id="2.7.12.2"/>
    </reaction>
</comment>
<dbReference type="Proteomes" id="UP000192257">
    <property type="component" value="Unassembled WGS sequence"/>
</dbReference>
<dbReference type="GO" id="GO:0005524">
    <property type="term" value="F:ATP binding"/>
    <property type="evidence" value="ECO:0007669"/>
    <property type="project" value="UniProtKB-UniRule"/>
</dbReference>
<keyword evidence="11" id="KW-0723">Serine/threonine-protein kinase</keyword>
<keyword evidence="4 10" id="KW-0067">ATP-binding</keyword>
<dbReference type="PROSITE" id="PS00107">
    <property type="entry name" value="PROTEIN_KINASE_ATP"/>
    <property type="match status" value="1"/>
</dbReference>